<keyword evidence="2" id="KW-0472">Membrane</keyword>
<feature type="transmembrane region" description="Helical" evidence="2">
    <location>
        <begin position="513"/>
        <end position="533"/>
    </location>
</feature>
<keyword evidence="5" id="KW-1185">Reference proteome</keyword>
<evidence type="ECO:0000313" key="5">
    <source>
        <dbReference type="Proteomes" id="UP001530293"/>
    </source>
</evidence>
<accession>A0ABD3M8Q7</accession>
<feature type="chain" id="PRO_5044863552" evidence="3">
    <location>
        <begin position="31"/>
        <end position="575"/>
    </location>
</feature>
<dbReference type="AlphaFoldDB" id="A0ABD3M8Q7"/>
<feature type="signal peptide" evidence="3">
    <location>
        <begin position="1"/>
        <end position="30"/>
    </location>
</feature>
<feature type="transmembrane region" description="Helical" evidence="2">
    <location>
        <begin position="480"/>
        <end position="506"/>
    </location>
</feature>
<comment type="caution">
    <text evidence="4">The sequence shown here is derived from an EMBL/GenBank/DDBJ whole genome shotgun (WGS) entry which is preliminary data.</text>
</comment>
<keyword evidence="2" id="KW-0812">Transmembrane</keyword>
<proteinExistence type="predicted"/>
<evidence type="ECO:0000256" key="2">
    <source>
        <dbReference type="SAM" id="Phobius"/>
    </source>
</evidence>
<keyword evidence="2" id="KW-1133">Transmembrane helix</keyword>
<sequence>MTTTAAARKIRSASFLRFLILLCHITVSQQSETVVAVPGVPGDDEAETEVEDIVAMLMLGSLVDEVDAVLDTEVQITDSEKDYVGPSSPVPQHSAIVIDESIIVESLDEDGIIGNDQQQHPQLQYTPPTHFQITAHIQTNLHTGYSYFLPKELLSTSLAHLPYLECGAIGSTTESLPLVSGVFRHVPHTSSLPKREESTVMNVVLETMEEKLQEGKDEVLMDGLDMLLNQDDEATSSVNETMDHDETTDSAGERSNEHPKRPSPPKYVVVLSPLEITVGGNGNETQKFDAGDVIFIENTWWGVWDVDGEADSETILHENESSSEDATDGMNGDEAKMKGYIMHASSESEVDLNVLMLTIPNAIHRQWKMAQYSLAMAQREEREMRQQLLNTNNLFEREMQQRAWWKLPKLSYSKNQYRQQPELPKPCSLESDPAFVHPSAISSATLSQHFARHFTTLLRRSTNPFTSFLPNHHHHHHQELLLPILLQTTAAVIGGVTSLGVVLQLWRLIPGPIAVFFGSACFVGFGTWGFVWLGEEILDQVELWSERRRFEKMIVRGRNKDREVVEGASPNRFVA</sequence>
<dbReference type="EMBL" id="JALLBG020000186">
    <property type="protein sequence ID" value="KAL3760426.1"/>
    <property type="molecule type" value="Genomic_DNA"/>
</dbReference>
<feature type="region of interest" description="Disordered" evidence="1">
    <location>
        <begin position="237"/>
        <end position="266"/>
    </location>
</feature>
<feature type="compositionally biased region" description="Basic and acidic residues" evidence="1">
    <location>
        <begin position="241"/>
        <end position="260"/>
    </location>
</feature>
<organism evidence="4 5">
    <name type="scientific">Discostella pseudostelligera</name>
    <dbReference type="NCBI Taxonomy" id="259834"/>
    <lineage>
        <taxon>Eukaryota</taxon>
        <taxon>Sar</taxon>
        <taxon>Stramenopiles</taxon>
        <taxon>Ochrophyta</taxon>
        <taxon>Bacillariophyta</taxon>
        <taxon>Coscinodiscophyceae</taxon>
        <taxon>Thalassiosirophycidae</taxon>
        <taxon>Stephanodiscales</taxon>
        <taxon>Stephanodiscaceae</taxon>
        <taxon>Discostella</taxon>
    </lineage>
</organism>
<name>A0ABD3M8Q7_9STRA</name>
<evidence type="ECO:0000313" key="4">
    <source>
        <dbReference type="EMBL" id="KAL3760426.1"/>
    </source>
</evidence>
<protein>
    <submittedName>
        <fullName evidence="4">Uncharacterized protein</fullName>
    </submittedName>
</protein>
<evidence type="ECO:0000256" key="3">
    <source>
        <dbReference type="SAM" id="SignalP"/>
    </source>
</evidence>
<keyword evidence="3" id="KW-0732">Signal</keyword>
<gene>
    <name evidence="4" type="ORF">ACHAWU_005961</name>
</gene>
<reference evidence="4 5" key="1">
    <citation type="submission" date="2024-10" db="EMBL/GenBank/DDBJ databases">
        <title>Updated reference genomes for cyclostephanoid diatoms.</title>
        <authorList>
            <person name="Roberts W.R."/>
            <person name="Alverson A.J."/>
        </authorList>
    </citation>
    <scope>NUCLEOTIDE SEQUENCE [LARGE SCALE GENOMIC DNA]</scope>
    <source>
        <strain evidence="4 5">AJA232-27</strain>
    </source>
</reference>
<dbReference type="Proteomes" id="UP001530293">
    <property type="component" value="Unassembled WGS sequence"/>
</dbReference>
<evidence type="ECO:0000256" key="1">
    <source>
        <dbReference type="SAM" id="MobiDB-lite"/>
    </source>
</evidence>